<dbReference type="Proteomes" id="UP000314294">
    <property type="component" value="Unassembled WGS sequence"/>
</dbReference>
<protein>
    <submittedName>
        <fullName evidence="2">Uncharacterized protein</fullName>
    </submittedName>
</protein>
<dbReference type="EMBL" id="SRLO01000954">
    <property type="protein sequence ID" value="TNN43644.1"/>
    <property type="molecule type" value="Genomic_DNA"/>
</dbReference>
<feature type="compositionally biased region" description="Polar residues" evidence="1">
    <location>
        <begin position="1"/>
        <end position="11"/>
    </location>
</feature>
<sequence length="126" mass="13823">MQSVPILSTRSPLYPGVMSRLPSPSCHRLRHVTNSNSVEDVTDEDLISRRRRFDEVLAAAETRPERERPLRGCSGEDMVGRDPPDSEPLRANSDSPANANRNGDGMNGGEKLPKKEVGGVKLGSMR</sequence>
<proteinExistence type="predicted"/>
<gene>
    <name evidence="2" type="ORF">EYF80_046178</name>
</gene>
<evidence type="ECO:0000256" key="1">
    <source>
        <dbReference type="SAM" id="MobiDB-lite"/>
    </source>
</evidence>
<evidence type="ECO:0000313" key="3">
    <source>
        <dbReference type="Proteomes" id="UP000314294"/>
    </source>
</evidence>
<reference evidence="2 3" key="1">
    <citation type="submission" date="2019-03" db="EMBL/GenBank/DDBJ databases">
        <title>First draft genome of Liparis tanakae, snailfish: a comprehensive survey of snailfish specific genes.</title>
        <authorList>
            <person name="Kim W."/>
            <person name="Song I."/>
            <person name="Jeong J.-H."/>
            <person name="Kim D."/>
            <person name="Kim S."/>
            <person name="Ryu S."/>
            <person name="Song J.Y."/>
            <person name="Lee S.K."/>
        </authorList>
    </citation>
    <scope>NUCLEOTIDE SEQUENCE [LARGE SCALE GENOMIC DNA]</scope>
    <source>
        <tissue evidence="2">Muscle</tissue>
    </source>
</reference>
<dbReference type="AlphaFoldDB" id="A0A4Z2FSF4"/>
<comment type="caution">
    <text evidence="2">The sequence shown here is derived from an EMBL/GenBank/DDBJ whole genome shotgun (WGS) entry which is preliminary data.</text>
</comment>
<accession>A0A4Z2FSF4</accession>
<feature type="region of interest" description="Disordered" evidence="1">
    <location>
        <begin position="1"/>
        <end position="24"/>
    </location>
</feature>
<evidence type="ECO:0000313" key="2">
    <source>
        <dbReference type="EMBL" id="TNN43644.1"/>
    </source>
</evidence>
<organism evidence="2 3">
    <name type="scientific">Liparis tanakae</name>
    <name type="common">Tanaka's snailfish</name>
    <dbReference type="NCBI Taxonomy" id="230148"/>
    <lineage>
        <taxon>Eukaryota</taxon>
        <taxon>Metazoa</taxon>
        <taxon>Chordata</taxon>
        <taxon>Craniata</taxon>
        <taxon>Vertebrata</taxon>
        <taxon>Euteleostomi</taxon>
        <taxon>Actinopterygii</taxon>
        <taxon>Neopterygii</taxon>
        <taxon>Teleostei</taxon>
        <taxon>Neoteleostei</taxon>
        <taxon>Acanthomorphata</taxon>
        <taxon>Eupercaria</taxon>
        <taxon>Perciformes</taxon>
        <taxon>Cottioidei</taxon>
        <taxon>Cottales</taxon>
        <taxon>Liparidae</taxon>
        <taxon>Liparis</taxon>
    </lineage>
</organism>
<name>A0A4Z2FSF4_9TELE</name>
<feature type="compositionally biased region" description="Polar residues" evidence="1">
    <location>
        <begin position="92"/>
        <end position="101"/>
    </location>
</feature>
<feature type="compositionally biased region" description="Basic and acidic residues" evidence="1">
    <location>
        <begin position="78"/>
        <end position="88"/>
    </location>
</feature>
<feature type="region of interest" description="Disordered" evidence="1">
    <location>
        <begin position="58"/>
        <end position="126"/>
    </location>
</feature>
<keyword evidence="3" id="KW-1185">Reference proteome</keyword>